<dbReference type="EC" id="3.4.-.-" evidence="3"/>
<reference evidence="3 4" key="1">
    <citation type="submission" date="2019-02" db="EMBL/GenBank/DDBJ databases">
        <authorList>
            <person name="Manzano-Marin A."/>
            <person name="Manzano-Marin A."/>
        </authorList>
    </citation>
    <scope>NUCLEOTIDE SEQUENCE [LARGE SCALE GENOMIC DNA]</scope>
    <source>
        <strain evidence="3 4">BuCicurvipes</strain>
    </source>
</reference>
<evidence type="ECO:0000259" key="2">
    <source>
        <dbReference type="Pfam" id="PF19290"/>
    </source>
</evidence>
<keyword evidence="3" id="KW-0645">Protease</keyword>
<feature type="domain" description="Metalloprotease TldD/E central" evidence="2">
    <location>
        <begin position="129"/>
        <end position="230"/>
    </location>
</feature>
<dbReference type="Proteomes" id="UP000294344">
    <property type="component" value="Chromosome"/>
</dbReference>
<keyword evidence="3" id="KW-0378">Hydrolase</keyword>
<dbReference type="GO" id="GO:0005829">
    <property type="term" value="C:cytosol"/>
    <property type="evidence" value="ECO:0007669"/>
    <property type="project" value="TreeGrafter"/>
</dbReference>
<name>A0A451D6B9_9GAMM</name>
<protein>
    <submittedName>
        <fullName evidence="3">Metalloprotease PmbA</fullName>
        <ecNumber evidence="3">3.4.-.-</ecNumber>
    </submittedName>
</protein>
<dbReference type="GO" id="GO:0008237">
    <property type="term" value="F:metallopeptidase activity"/>
    <property type="evidence" value="ECO:0007669"/>
    <property type="project" value="UniProtKB-KW"/>
</dbReference>
<dbReference type="RefSeq" id="WP_154029122.1">
    <property type="nucleotide sequence ID" value="NZ_LR217710.1"/>
</dbReference>
<feature type="domain" description="Metalloprotease TldD/E C-terminal" evidence="1">
    <location>
        <begin position="240"/>
        <end position="447"/>
    </location>
</feature>
<organism evidence="3 4">
    <name type="scientific">Buchnera aphidicola</name>
    <name type="common">Cinara curvipes</name>
    <dbReference type="NCBI Taxonomy" id="2518975"/>
    <lineage>
        <taxon>Bacteria</taxon>
        <taxon>Pseudomonadati</taxon>
        <taxon>Pseudomonadota</taxon>
        <taxon>Gammaproteobacteria</taxon>
        <taxon>Enterobacterales</taxon>
        <taxon>Erwiniaceae</taxon>
        <taxon>Buchnera</taxon>
    </lineage>
</organism>
<dbReference type="InterPro" id="IPR035068">
    <property type="entry name" value="TldD/PmbA_N"/>
</dbReference>
<dbReference type="Pfam" id="PF19290">
    <property type="entry name" value="PmbA_TldD_2nd"/>
    <property type="match status" value="1"/>
</dbReference>
<dbReference type="Pfam" id="PF19289">
    <property type="entry name" value="PmbA_TldD_3rd"/>
    <property type="match status" value="1"/>
</dbReference>
<dbReference type="InterPro" id="IPR036059">
    <property type="entry name" value="TldD/PmbA_sf"/>
</dbReference>
<dbReference type="Gene3D" id="3.30.2290.10">
    <property type="entry name" value="PmbA/TldD superfamily"/>
    <property type="match status" value="1"/>
</dbReference>
<accession>A0A451D6B9</accession>
<keyword evidence="3" id="KW-0482">Metalloprotease</keyword>
<evidence type="ECO:0000259" key="1">
    <source>
        <dbReference type="Pfam" id="PF19289"/>
    </source>
</evidence>
<dbReference type="InterPro" id="IPR047657">
    <property type="entry name" value="PmbA"/>
</dbReference>
<dbReference type="InterPro" id="IPR045570">
    <property type="entry name" value="Metalloprtase-TldD/E_cen_dom"/>
</dbReference>
<dbReference type="OrthoDB" id="9803618at2"/>
<dbReference type="PANTHER" id="PTHR43421:SF1">
    <property type="entry name" value="METALLOPROTEASE PMBA"/>
    <property type="match status" value="1"/>
</dbReference>
<dbReference type="PANTHER" id="PTHR43421">
    <property type="entry name" value="METALLOPROTEASE PMBA"/>
    <property type="match status" value="1"/>
</dbReference>
<evidence type="ECO:0000313" key="4">
    <source>
        <dbReference type="Proteomes" id="UP000294344"/>
    </source>
</evidence>
<evidence type="ECO:0000313" key="3">
    <source>
        <dbReference type="EMBL" id="VFP81356.1"/>
    </source>
</evidence>
<sequence>MLSSYNIQQDLNILISNIQQALLYLKKNVSSGMIIIKKTYSLIISSRYGIIDNIESFNYVSSLVTIYNNFRQSSVFSNKISFLEICKSIDRSISISKYTEMDKCFGLPDINLLFDHKKKINLFFPKLFNLDEIKNLVDLTNSAALNFDSKVINIEGSVFEYSIDINILGNSLGWIDSYLSTCNYLSSHVIARYKNFMERDFSYSVSRDFNDLDDPEKVGQDSAKKSIARLNSKKISTQISPVIFISDIANELFSYLIDAINGYSVYKKSSFLLCYLNKKIFPFWLNIFEDPFINKGLSSRLFDNEGVATKKRKIIENGILKTWLLDTYSSNKLNIENTGHSGGIYNWIVSSTQLTQSFDDILHTMNRGVLITELLGDSINIITGNYSFGICGFWIEDGIIKYPIHGITISGNLINTWNNIILIANDINKKNNIQCSSVLIDKIQISGY</sequence>
<dbReference type="AlphaFoldDB" id="A0A451D6B9"/>
<dbReference type="InterPro" id="IPR045569">
    <property type="entry name" value="Metalloprtase-TldD/E_C"/>
</dbReference>
<dbReference type="GO" id="GO:0006508">
    <property type="term" value="P:proteolysis"/>
    <property type="evidence" value="ECO:0007669"/>
    <property type="project" value="UniProtKB-KW"/>
</dbReference>
<gene>
    <name evidence="3" type="primary">pmbA</name>
    <name evidence="3" type="ORF">BUCICURV3402_059</name>
</gene>
<proteinExistence type="predicted"/>
<dbReference type="SUPFAM" id="SSF111283">
    <property type="entry name" value="Putative modulator of DNA gyrase, PmbA/TldD"/>
    <property type="match status" value="1"/>
</dbReference>
<dbReference type="EMBL" id="LR217710">
    <property type="protein sequence ID" value="VFP81356.1"/>
    <property type="molecule type" value="Genomic_DNA"/>
</dbReference>